<dbReference type="OrthoDB" id="3550251at2759"/>
<reference evidence="2" key="1">
    <citation type="journal article" date="2021" name="IMA Fungus">
        <title>Genomic characterization of three marine fungi, including Emericellopsis atlantica sp. nov. with signatures of a generalist lifestyle and marine biomass degradation.</title>
        <authorList>
            <person name="Hagestad O.C."/>
            <person name="Hou L."/>
            <person name="Andersen J.H."/>
            <person name="Hansen E.H."/>
            <person name="Altermark B."/>
            <person name="Li C."/>
            <person name="Kuhnert E."/>
            <person name="Cox R.J."/>
            <person name="Crous P.W."/>
            <person name="Spatafora J.W."/>
            <person name="Lail K."/>
            <person name="Amirebrahimi M."/>
            <person name="Lipzen A."/>
            <person name="Pangilinan J."/>
            <person name="Andreopoulos W."/>
            <person name="Hayes R.D."/>
            <person name="Ng V."/>
            <person name="Grigoriev I.V."/>
            <person name="Jackson S.A."/>
            <person name="Sutton T.D.S."/>
            <person name="Dobson A.D.W."/>
            <person name="Rama T."/>
        </authorList>
    </citation>
    <scope>NUCLEOTIDE SEQUENCE</scope>
    <source>
        <strain evidence="2">TRa018bII</strain>
    </source>
</reference>
<evidence type="ECO:0000256" key="1">
    <source>
        <dbReference type="SAM" id="MobiDB-lite"/>
    </source>
</evidence>
<evidence type="ECO:0000313" key="2">
    <source>
        <dbReference type="EMBL" id="KAG9228753.1"/>
    </source>
</evidence>
<gene>
    <name evidence="2" type="ORF">BJ875DRAFT_476708</name>
</gene>
<feature type="compositionally biased region" description="Low complexity" evidence="1">
    <location>
        <begin position="413"/>
        <end position="442"/>
    </location>
</feature>
<comment type="caution">
    <text evidence="2">The sequence shown here is derived from an EMBL/GenBank/DDBJ whole genome shotgun (WGS) entry which is preliminary data.</text>
</comment>
<organism evidence="2 3">
    <name type="scientific">Amylocarpus encephaloides</name>
    <dbReference type="NCBI Taxonomy" id="45428"/>
    <lineage>
        <taxon>Eukaryota</taxon>
        <taxon>Fungi</taxon>
        <taxon>Dikarya</taxon>
        <taxon>Ascomycota</taxon>
        <taxon>Pezizomycotina</taxon>
        <taxon>Leotiomycetes</taxon>
        <taxon>Helotiales</taxon>
        <taxon>Helotiales incertae sedis</taxon>
        <taxon>Amylocarpus</taxon>
    </lineage>
</organism>
<dbReference type="AlphaFoldDB" id="A0A9P7Y973"/>
<accession>A0A9P7Y973</accession>
<sequence>MDVQQESSSRGMREASEFCPPEYQISYGQDQTLQWSPLVGSRDLAIALSYHFPLQTDLESKMQAATRRFLREEQDKAGQPMERVTSLDENASSDNTLMKEISNVSTIEEQPKAPPTLQFLTWDLGMKEYSPKAKRRRYEKGERIKVAANRGFACDQHRRMKMKCDPERCPRNKQRLNNLETQEVEIKSPESAHMKALACLNGQPVQMEEANDVIPLQSDTLSVFSIGSSAASQRWSASSCVGSMNTFDTELSEERKPSDFSPTMHLENTRSYDSISSILPIKQNLDFLSAYDDYFINTSLVPGEYLMDTSDIPPPLEPIPQATLEETLNFDSGAMQSVERFHQNQNLETGVTRNDTCSNYDLALSNNTIINHSDSSNPMEWDFTQAYDPNVVPLTIEQKDTLIKWWGRDRLTEPPSSTFSRPTSSQKQSSLSLDTGSVSSSLGRRNTLADKVRAVHVPTPFRRGSWMGRNSGEKSRTETILTLGTIGKGA</sequence>
<protein>
    <submittedName>
        <fullName evidence="2">Uncharacterized protein</fullName>
    </submittedName>
</protein>
<dbReference type="Proteomes" id="UP000824998">
    <property type="component" value="Unassembled WGS sequence"/>
</dbReference>
<evidence type="ECO:0000313" key="3">
    <source>
        <dbReference type="Proteomes" id="UP000824998"/>
    </source>
</evidence>
<name>A0A9P7Y973_9HELO</name>
<proteinExistence type="predicted"/>
<keyword evidence="3" id="KW-1185">Reference proteome</keyword>
<feature type="region of interest" description="Disordered" evidence="1">
    <location>
        <begin position="413"/>
        <end position="451"/>
    </location>
</feature>
<dbReference type="EMBL" id="MU251866">
    <property type="protein sequence ID" value="KAG9228753.1"/>
    <property type="molecule type" value="Genomic_DNA"/>
</dbReference>